<dbReference type="SMART" id="SM00471">
    <property type="entry name" value="HDc"/>
    <property type="match status" value="1"/>
</dbReference>
<name>A0ABU5VS99_9BACT</name>
<evidence type="ECO:0000259" key="1">
    <source>
        <dbReference type="PROSITE" id="PS51831"/>
    </source>
</evidence>
<dbReference type="CDD" id="cd00077">
    <property type="entry name" value="HDc"/>
    <property type="match status" value="1"/>
</dbReference>
<dbReference type="InterPro" id="IPR006674">
    <property type="entry name" value="HD_domain"/>
</dbReference>
<dbReference type="Pfam" id="PF13487">
    <property type="entry name" value="HD_5"/>
    <property type="match status" value="1"/>
</dbReference>
<keyword evidence="3" id="KW-0378">Hydrolase</keyword>
<dbReference type="SUPFAM" id="SSF109604">
    <property type="entry name" value="HD-domain/PDEase-like"/>
    <property type="match status" value="1"/>
</dbReference>
<evidence type="ECO:0000259" key="2">
    <source>
        <dbReference type="PROSITE" id="PS51832"/>
    </source>
</evidence>
<dbReference type="Gene3D" id="1.10.3210.10">
    <property type="entry name" value="Hypothetical protein af1432"/>
    <property type="match status" value="1"/>
</dbReference>
<dbReference type="InterPro" id="IPR037522">
    <property type="entry name" value="HD_GYP_dom"/>
</dbReference>
<dbReference type="PANTHER" id="PTHR43155:SF2">
    <property type="entry name" value="CYCLIC DI-GMP PHOSPHODIESTERASE PA4108"/>
    <property type="match status" value="1"/>
</dbReference>
<proteinExistence type="predicted"/>
<dbReference type="RefSeq" id="WP_323574717.1">
    <property type="nucleotide sequence ID" value="NZ_JAYGJQ010000001.1"/>
</dbReference>
<accession>A0ABU5VS99</accession>
<dbReference type="Proteomes" id="UP001302274">
    <property type="component" value="Unassembled WGS sequence"/>
</dbReference>
<feature type="domain" description="HD-GYP" evidence="2">
    <location>
        <begin position="48"/>
        <end position="243"/>
    </location>
</feature>
<dbReference type="EC" id="3.1.4.-" evidence="3"/>
<dbReference type="PANTHER" id="PTHR43155">
    <property type="entry name" value="CYCLIC DI-GMP PHOSPHODIESTERASE PA4108-RELATED"/>
    <property type="match status" value="1"/>
</dbReference>
<sequence>MTKKNNVYQLSALKEKRDEKLKAENIALEQSRAIESAIKNTPSIKQIRKEYFELSIKTLLSALKCKDDYTWGHSLRVAYLCVSVGKEMNLSADEIYELEVSALFHDLGKIGVPDAVLKKPSRLTDEEFLEMKLHPTKSFEILQDFPIFSKMATNAKYHHERYDGRGYPEGLKGEDIPLFSRIILIADTFDAMTSTRPYRKGMPFEVAFAELREFAGTQFDSMIVEKFISCMTKEQSKNEDTFTLSVINGDFKKDAA</sequence>
<dbReference type="PROSITE" id="PS51831">
    <property type="entry name" value="HD"/>
    <property type="match status" value="1"/>
</dbReference>
<evidence type="ECO:0000313" key="4">
    <source>
        <dbReference type="Proteomes" id="UP001302274"/>
    </source>
</evidence>
<dbReference type="InterPro" id="IPR003607">
    <property type="entry name" value="HD/PDEase_dom"/>
</dbReference>
<protein>
    <submittedName>
        <fullName evidence="3">HD-GYP domain-containing protein</fullName>
        <ecNumber evidence="3">3.1.4.-</ecNumber>
    </submittedName>
</protein>
<keyword evidence="4" id="KW-1185">Reference proteome</keyword>
<dbReference type="GO" id="GO:0016787">
    <property type="term" value="F:hydrolase activity"/>
    <property type="evidence" value="ECO:0007669"/>
    <property type="project" value="UniProtKB-KW"/>
</dbReference>
<dbReference type="EMBL" id="JAYGJQ010000001">
    <property type="protein sequence ID" value="MEA9355229.1"/>
    <property type="molecule type" value="Genomic_DNA"/>
</dbReference>
<organism evidence="3 4">
    <name type="scientific">Bacteriovorax antarcticus</name>
    <dbReference type="NCBI Taxonomy" id="3088717"/>
    <lineage>
        <taxon>Bacteria</taxon>
        <taxon>Pseudomonadati</taxon>
        <taxon>Bdellovibrionota</taxon>
        <taxon>Bacteriovoracia</taxon>
        <taxon>Bacteriovoracales</taxon>
        <taxon>Bacteriovoracaceae</taxon>
        <taxon>Bacteriovorax</taxon>
    </lineage>
</organism>
<evidence type="ECO:0000313" key="3">
    <source>
        <dbReference type="EMBL" id="MEA9355229.1"/>
    </source>
</evidence>
<comment type="caution">
    <text evidence="3">The sequence shown here is derived from an EMBL/GenBank/DDBJ whole genome shotgun (WGS) entry which is preliminary data.</text>
</comment>
<feature type="domain" description="HD" evidence="1">
    <location>
        <begin position="70"/>
        <end position="192"/>
    </location>
</feature>
<reference evidence="3 4" key="1">
    <citation type="submission" date="2023-11" db="EMBL/GenBank/DDBJ databases">
        <title>A Novel Polar Bacteriovorax (B. antarcticus) Isolated from the Biocrust in Antarctica.</title>
        <authorList>
            <person name="Mun W."/>
            <person name="Choi S.Y."/>
            <person name="Mitchell R.J."/>
        </authorList>
    </citation>
    <scope>NUCLEOTIDE SEQUENCE [LARGE SCALE GENOMIC DNA]</scope>
    <source>
        <strain evidence="3 4">PP10</strain>
    </source>
</reference>
<gene>
    <name evidence="3" type="ORF">SHI21_03410</name>
</gene>
<dbReference type="PROSITE" id="PS51832">
    <property type="entry name" value="HD_GYP"/>
    <property type="match status" value="1"/>
</dbReference>